<organism evidence="2 3">
    <name type="scientific">Plantactinospora endophytica</name>
    <dbReference type="NCBI Taxonomy" id="673535"/>
    <lineage>
        <taxon>Bacteria</taxon>
        <taxon>Bacillati</taxon>
        <taxon>Actinomycetota</taxon>
        <taxon>Actinomycetes</taxon>
        <taxon>Micromonosporales</taxon>
        <taxon>Micromonosporaceae</taxon>
        <taxon>Plantactinospora</taxon>
    </lineage>
</organism>
<keyword evidence="1" id="KW-1133">Transmembrane helix</keyword>
<gene>
    <name evidence="2" type="ORF">Pen02_83430</name>
</gene>
<keyword evidence="1" id="KW-0472">Membrane</keyword>
<proteinExistence type="predicted"/>
<dbReference type="EMBL" id="BONW01000070">
    <property type="protein sequence ID" value="GIG93407.1"/>
    <property type="molecule type" value="Genomic_DNA"/>
</dbReference>
<accession>A0ABQ4EGQ7</accession>
<comment type="caution">
    <text evidence="2">The sequence shown here is derived from an EMBL/GenBank/DDBJ whole genome shotgun (WGS) entry which is preliminary data.</text>
</comment>
<evidence type="ECO:0000256" key="1">
    <source>
        <dbReference type="SAM" id="Phobius"/>
    </source>
</evidence>
<keyword evidence="3" id="KW-1185">Reference proteome</keyword>
<keyword evidence="1" id="KW-0812">Transmembrane</keyword>
<evidence type="ECO:0000313" key="3">
    <source>
        <dbReference type="Proteomes" id="UP000646749"/>
    </source>
</evidence>
<name>A0ABQ4EGQ7_9ACTN</name>
<reference evidence="2 3" key="1">
    <citation type="submission" date="2021-01" db="EMBL/GenBank/DDBJ databases">
        <title>Whole genome shotgun sequence of Plantactinospora endophytica NBRC 110450.</title>
        <authorList>
            <person name="Komaki H."/>
            <person name="Tamura T."/>
        </authorList>
    </citation>
    <scope>NUCLEOTIDE SEQUENCE [LARGE SCALE GENOMIC DNA]</scope>
    <source>
        <strain evidence="2 3">NBRC 110450</strain>
    </source>
</reference>
<dbReference type="Proteomes" id="UP000646749">
    <property type="component" value="Unassembled WGS sequence"/>
</dbReference>
<feature type="transmembrane region" description="Helical" evidence="1">
    <location>
        <begin position="20"/>
        <end position="38"/>
    </location>
</feature>
<evidence type="ECO:0000313" key="2">
    <source>
        <dbReference type="EMBL" id="GIG93407.1"/>
    </source>
</evidence>
<sequence>MARCPGTLSRVLTTITLRNVGTAAIVVGLLIALLTLGTTTDRPFTLAWLLVLVGTGLRLEAAIRARNAQRNSPGC</sequence>
<feature type="transmembrane region" description="Helical" evidence="1">
    <location>
        <begin position="44"/>
        <end position="63"/>
    </location>
</feature>
<protein>
    <submittedName>
        <fullName evidence="2">Uncharacterized protein</fullName>
    </submittedName>
</protein>